<reference evidence="14 15" key="1">
    <citation type="submission" date="2019-04" db="EMBL/GenBank/DDBJ databases">
        <title>Draft genome sequence data and analysis of a Fermenting Bacterium, Geotoga petraea strain HO-Geo1, isolated from heavy-oil petroleum reservoir in Russia.</title>
        <authorList>
            <person name="Grouzdev D.S."/>
            <person name="Semenova E.M."/>
            <person name="Sokolova D.S."/>
            <person name="Tourova T.P."/>
            <person name="Poltaraus A.B."/>
            <person name="Nazina T.N."/>
        </authorList>
    </citation>
    <scope>NUCLEOTIDE SEQUENCE [LARGE SCALE GENOMIC DNA]</scope>
    <source>
        <strain evidence="14 15">HO-Geo1</strain>
    </source>
</reference>
<dbReference type="CDD" id="cd03143">
    <property type="entry name" value="A4_beta-galactosidase_middle_domain"/>
    <property type="match status" value="1"/>
</dbReference>
<dbReference type="InterPro" id="IPR017853">
    <property type="entry name" value="GH"/>
</dbReference>
<dbReference type="Gene3D" id="3.20.20.80">
    <property type="entry name" value="Glycosidases"/>
    <property type="match status" value="1"/>
</dbReference>
<feature type="active site" description="Nucleophile" evidence="9">
    <location>
        <position position="296"/>
    </location>
</feature>
<dbReference type="OrthoDB" id="9800974at2"/>
<evidence type="ECO:0000256" key="7">
    <source>
        <dbReference type="ARBA" id="ARBA00023295"/>
    </source>
</evidence>
<feature type="binding site" evidence="11">
    <location>
        <position position="107"/>
    </location>
    <ligand>
        <name>Zn(2+)</name>
        <dbReference type="ChEBI" id="CHEBI:29105"/>
    </ligand>
</feature>
<dbReference type="PIRSF" id="PIRSF001084">
    <property type="entry name" value="B-galactosidase"/>
    <property type="match status" value="1"/>
</dbReference>
<feature type="binding site" evidence="11">
    <location>
        <position position="151"/>
    </location>
    <ligand>
        <name>Zn(2+)</name>
        <dbReference type="ChEBI" id="CHEBI:29105"/>
    </ligand>
</feature>
<evidence type="ECO:0000313" key="14">
    <source>
        <dbReference type="EMBL" id="TGG88944.1"/>
    </source>
</evidence>
<dbReference type="InterPro" id="IPR013529">
    <property type="entry name" value="Glyco_hydro_42_N"/>
</dbReference>
<evidence type="ECO:0000256" key="10">
    <source>
        <dbReference type="PIRSR" id="PIRSR001084-2"/>
    </source>
</evidence>
<dbReference type="AlphaFoldDB" id="A0A4Z0W726"/>
<feature type="domain" description="Beta-galactosidase trimerisation" evidence="13">
    <location>
        <begin position="380"/>
        <end position="571"/>
    </location>
</feature>
<evidence type="ECO:0000256" key="3">
    <source>
        <dbReference type="ARBA" id="ARBA00012756"/>
    </source>
</evidence>
<name>A0A4Z0W726_9BACT</name>
<dbReference type="GO" id="GO:0009341">
    <property type="term" value="C:beta-galactosidase complex"/>
    <property type="evidence" value="ECO:0007669"/>
    <property type="project" value="InterPro"/>
</dbReference>
<evidence type="ECO:0000256" key="8">
    <source>
        <dbReference type="PIRNR" id="PIRNR001084"/>
    </source>
</evidence>
<protein>
    <recommendedName>
        <fullName evidence="3 8">Beta-galactosidase</fullName>
        <shortName evidence="8">Beta-gal</shortName>
        <ecNumber evidence="3 8">3.2.1.23</ecNumber>
    </recommendedName>
</protein>
<comment type="catalytic activity">
    <reaction evidence="1 8">
        <text>Hydrolysis of terminal non-reducing beta-D-galactose residues in beta-D-galactosides.</text>
        <dbReference type="EC" id="3.2.1.23"/>
    </reaction>
</comment>
<dbReference type="SUPFAM" id="SSF51445">
    <property type="entry name" value="(Trans)glycosidases"/>
    <property type="match status" value="1"/>
</dbReference>
<evidence type="ECO:0000256" key="5">
    <source>
        <dbReference type="ARBA" id="ARBA00022801"/>
    </source>
</evidence>
<evidence type="ECO:0000256" key="11">
    <source>
        <dbReference type="PIRSR" id="PIRSR001084-3"/>
    </source>
</evidence>
<feature type="binding site" evidence="10">
    <location>
        <position position="103"/>
    </location>
    <ligand>
        <name>substrate</name>
    </ligand>
</feature>
<comment type="similarity">
    <text evidence="2 8">Belongs to the glycosyl hydrolase 42 family.</text>
</comment>
<keyword evidence="4 11" id="KW-0479">Metal-binding</keyword>
<feature type="binding site" evidence="10">
    <location>
        <position position="304"/>
    </location>
    <ligand>
        <name>substrate</name>
    </ligand>
</feature>
<dbReference type="Proteomes" id="UP000297288">
    <property type="component" value="Unassembled WGS sequence"/>
</dbReference>
<comment type="caution">
    <text evidence="14">The sequence shown here is derived from an EMBL/GenBank/DDBJ whole genome shotgun (WGS) entry which is preliminary data.</text>
</comment>
<proteinExistence type="inferred from homology"/>
<dbReference type="InterPro" id="IPR013738">
    <property type="entry name" value="Beta_galactosidase_Trimer"/>
</dbReference>
<feature type="binding site" evidence="11">
    <location>
        <position position="156"/>
    </location>
    <ligand>
        <name>Zn(2+)</name>
        <dbReference type="ChEBI" id="CHEBI:29105"/>
    </ligand>
</feature>
<dbReference type="GO" id="GO:0004565">
    <property type="term" value="F:beta-galactosidase activity"/>
    <property type="evidence" value="ECO:0007669"/>
    <property type="project" value="UniProtKB-EC"/>
</dbReference>
<dbReference type="InterPro" id="IPR029062">
    <property type="entry name" value="Class_I_gatase-like"/>
</dbReference>
<keyword evidence="5 8" id="KW-0378">Hydrolase</keyword>
<keyword evidence="6 11" id="KW-0862">Zinc</keyword>
<feature type="domain" description="Glycoside hydrolase family 42 N-terminal" evidence="12">
    <location>
        <begin position="6"/>
        <end position="360"/>
    </location>
</feature>
<evidence type="ECO:0000256" key="1">
    <source>
        <dbReference type="ARBA" id="ARBA00001412"/>
    </source>
</evidence>
<dbReference type="Pfam" id="PF02449">
    <property type="entry name" value="Glyco_hydro_42"/>
    <property type="match status" value="1"/>
</dbReference>
<dbReference type="PANTHER" id="PTHR36447">
    <property type="entry name" value="BETA-GALACTOSIDASE GANA"/>
    <property type="match status" value="1"/>
</dbReference>
<evidence type="ECO:0000313" key="15">
    <source>
        <dbReference type="Proteomes" id="UP000297288"/>
    </source>
</evidence>
<evidence type="ECO:0000259" key="12">
    <source>
        <dbReference type="Pfam" id="PF02449"/>
    </source>
</evidence>
<accession>A0A4Z0W726</accession>
<feature type="binding site" evidence="10">
    <location>
        <position position="141"/>
    </location>
    <ligand>
        <name>substrate</name>
    </ligand>
</feature>
<evidence type="ECO:0000259" key="13">
    <source>
        <dbReference type="Pfam" id="PF08532"/>
    </source>
</evidence>
<dbReference type="Pfam" id="PF08532">
    <property type="entry name" value="Glyco_hydro_42M"/>
    <property type="match status" value="1"/>
</dbReference>
<organism evidence="14 15">
    <name type="scientific">Geotoga petraea</name>
    <dbReference type="NCBI Taxonomy" id="28234"/>
    <lineage>
        <taxon>Bacteria</taxon>
        <taxon>Thermotogati</taxon>
        <taxon>Thermotogota</taxon>
        <taxon>Thermotogae</taxon>
        <taxon>Petrotogales</taxon>
        <taxon>Petrotogaceae</taxon>
        <taxon>Geotoga</taxon>
    </lineage>
</organism>
<evidence type="ECO:0000256" key="9">
    <source>
        <dbReference type="PIRSR" id="PIRSR001084-1"/>
    </source>
</evidence>
<dbReference type="GO" id="GO:0005975">
    <property type="term" value="P:carbohydrate metabolic process"/>
    <property type="evidence" value="ECO:0007669"/>
    <property type="project" value="InterPro"/>
</dbReference>
<dbReference type="GO" id="GO:0046872">
    <property type="term" value="F:metal ion binding"/>
    <property type="evidence" value="ECO:0007669"/>
    <property type="project" value="UniProtKB-KW"/>
</dbReference>
<dbReference type="EMBL" id="SRME01000001">
    <property type="protein sequence ID" value="TGG88944.1"/>
    <property type="molecule type" value="Genomic_DNA"/>
</dbReference>
<evidence type="ECO:0000256" key="2">
    <source>
        <dbReference type="ARBA" id="ARBA00005940"/>
    </source>
</evidence>
<feature type="active site" description="Proton donor" evidence="9">
    <location>
        <position position="142"/>
    </location>
</feature>
<evidence type="ECO:0000256" key="6">
    <source>
        <dbReference type="ARBA" id="ARBA00022833"/>
    </source>
</evidence>
<sequence>MMFGVDYYPEHWNKNRIEIDMKSMVNNGVKIIRVAEFMWAQMEIEEGIFNFDLLDHVFEKAEEIGLKIILGTPTATPPAWLIRKHPEILQKDEYGHVRNFGSRRHYCYNNKVYRKYSGIIVEKMAERYSKYNCLYAWQIDNEFGCENTTYCYCKDCDSSFKEYLKEIYDNVDVLNKNWGTDFWSQKYNDFSQIETPKKTNAFLNPHQVLDFYRFSTEGIGEFAKIQIDIIKKYSDKPITHNFMVNFGEIDYKKHHELYDFISYDNYMPVQDYNPMIAAFNFDLMYALKNKEFTIMEQQPGRVNWQEKNIFYSVDWLNNASTQTFMHGANNLLYFRWRALPYGAEQFHNGIIGYDGDTENSERLNMIKKLNQIEFEKKEKADVAIYFDYQSNWMHKINNVSKDFDYFMEVINLYEAFKRMKKNVDIVFEDDDFSKYETLVIPYSYYLSEKAMGKIKNRDKKTILTCMTGLKEYNNHIKSDEKLGFHLKSLDFNINDFGAIEEEKISLSGKRLISNYWIEDIELLKGKVYCTWESGPLRNKASILKSEDDKILYIGTVLNTESLIELLKEFIDYDVILPKKVEYINGKYINFSHEKKLFGNIELRPYEIRSET</sequence>
<dbReference type="Gene3D" id="3.40.50.880">
    <property type="match status" value="1"/>
</dbReference>
<dbReference type="EC" id="3.2.1.23" evidence="3 8"/>
<keyword evidence="7 8" id="KW-0326">Glycosidase</keyword>
<feature type="binding site" evidence="11">
    <location>
        <position position="153"/>
    </location>
    <ligand>
        <name>Zn(2+)</name>
        <dbReference type="ChEBI" id="CHEBI:29105"/>
    </ligand>
</feature>
<evidence type="ECO:0000256" key="4">
    <source>
        <dbReference type="ARBA" id="ARBA00022723"/>
    </source>
</evidence>
<gene>
    <name evidence="14" type="ORF">E4650_01745</name>
</gene>
<dbReference type="SUPFAM" id="SSF52317">
    <property type="entry name" value="Class I glutamine amidotransferase-like"/>
    <property type="match status" value="1"/>
</dbReference>
<dbReference type="InterPro" id="IPR003476">
    <property type="entry name" value="Glyco_hydro_42"/>
</dbReference>
<dbReference type="PANTHER" id="PTHR36447:SF2">
    <property type="entry name" value="BETA-GALACTOSIDASE YESZ"/>
    <property type="match status" value="1"/>
</dbReference>